<feature type="non-terminal residue" evidence="2">
    <location>
        <position position="125"/>
    </location>
</feature>
<protein>
    <submittedName>
        <fullName evidence="2">Uncharacterized protein</fullName>
    </submittedName>
</protein>
<gene>
    <name evidence="1" type="ORF">M513_04816</name>
    <name evidence="2" type="ORF">M514_04816</name>
</gene>
<dbReference type="Proteomes" id="UP000030758">
    <property type="component" value="Unassembled WGS sequence"/>
</dbReference>
<reference evidence="2 3" key="1">
    <citation type="journal article" date="2014" name="Nat. Genet.">
        <title>Genome and transcriptome of the porcine whipworm Trichuris suis.</title>
        <authorList>
            <person name="Jex A.R."/>
            <person name="Nejsum P."/>
            <person name="Schwarz E.M."/>
            <person name="Hu L."/>
            <person name="Young N.D."/>
            <person name="Hall R.S."/>
            <person name="Korhonen P.K."/>
            <person name="Liao S."/>
            <person name="Thamsborg S."/>
            <person name="Xia J."/>
            <person name="Xu P."/>
            <person name="Wang S."/>
            <person name="Scheerlinck J.P."/>
            <person name="Hofmann A."/>
            <person name="Sternberg P.W."/>
            <person name="Wang J."/>
            <person name="Gasser R.B."/>
        </authorList>
    </citation>
    <scope>NUCLEOTIDE SEQUENCE [LARGE SCALE GENOMIC DNA]</scope>
    <source>
        <strain evidence="2">DCEP-RM93F</strain>
        <strain evidence="1">DCEP-RM93M</strain>
    </source>
</reference>
<evidence type="ECO:0000313" key="3">
    <source>
        <dbReference type="Proteomes" id="UP000030764"/>
    </source>
</evidence>
<dbReference type="EMBL" id="KL363209">
    <property type="protein sequence ID" value="KFD54274.1"/>
    <property type="molecule type" value="Genomic_DNA"/>
</dbReference>
<dbReference type="Proteomes" id="UP000030764">
    <property type="component" value="Unassembled WGS sequence"/>
</dbReference>
<evidence type="ECO:0000313" key="2">
    <source>
        <dbReference type="EMBL" id="KFD73171.1"/>
    </source>
</evidence>
<keyword evidence="3" id="KW-1185">Reference proteome</keyword>
<sequence length="125" mass="13968">MTKEGSGTVQLAPRLEESLNNVVLRGIVKMKKSRDCASWYRQCKEDPWLGKSTCKADSGKSEKWVPHGEECAPIGAVAIRSLQQSEGKISLSSRLPQCWSMLLRQHIIDATVLLNGHARCWSMQD</sequence>
<dbReference type="EMBL" id="KL367474">
    <property type="protein sequence ID" value="KFD73171.1"/>
    <property type="molecule type" value="Genomic_DNA"/>
</dbReference>
<accession>A0A085NUM5</accession>
<dbReference type="AlphaFoldDB" id="A0A085NUM5"/>
<proteinExistence type="predicted"/>
<organism evidence="2">
    <name type="scientific">Trichuris suis</name>
    <name type="common">pig whipworm</name>
    <dbReference type="NCBI Taxonomy" id="68888"/>
    <lineage>
        <taxon>Eukaryota</taxon>
        <taxon>Metazoa</taxon>
        <taxon>Ecdysozoa</taxon>
        <taxon>Nematoda</taxon>
        <taxon>Enoplea</taxon>
        <taxon>Dorylaimia</taxon>
        <taxon>Trichinellida</taxon>
        <taxon>Trichuridae</taxon>
        <taxon>Trichuris</taxon>
    </lineage>
</organism>
<name>A0A085NUM5_9BILA</name>
<evidence type="ECO:0000313" key="1">
    <source>
        <dbReference type="EMBL" id="KFD54274.1"/>
    </source>
</evidence>